<dbReference type="PANTHER" id="PTHR47354">
    <property type="entry name" value="NADH OXIDOREDUCTASE HCR"/>
    <property type="match status" value="1"/>
</dbReference>
<dbReference type="PATRIC" id="fig|765912.4.peg.1822"/>
<dbReference type="InterPro" id="IPR001433">
    <property type="entry name" value="OxRdtase_FAD/NAD-bd"/>
</dbReference>
<reference evidence="2 3" key="1">
    <citation type="submission" date="2011-09" db="EMBL/GenBank/DDBJ databases">
        <title>Complete sequence of chromosome of Thioflavicoccus mobilis 8321.</title>
        <authorList>
            <consortium name="US DOE Joint Genome Institute"/>
            <person name="Lucas S."/>
            <person name="Han J."/>
            <person name="Lapidus A."/>
            <person name="Cheng J.-F."/>
            <person name="Goodwin L."/>
            <person name="Pitluck S."/>
            <person name="Peters L."/>
            <person name="Ovchinnikova G."/>
            <person name="Lu M."/>
            <person name="Detter J.C."/>
            <person name="Han C."/>
            <person name="Tapia R."/>
            <person name="Land M."/>
            <person name="Hauser L."/>
            <person name="Kyrpides N."/>
            <person name="Ivanova N."/>
            <person name="Pagani I."/>
            <person name="Vogl K."/>
            <person name="Liu Z."/>
            <person name="Imhoff J."/>
            <person name="Thiel V."/>
            <person name="Frigaard N.-U."/>
            <person name="Bryant D."/>
            <person name="Woyke T."/>
        </authorList>
    </citation>
    <scope>NUCLEOTIDE SEQUENCE [LARGE SCALE GENOMIC DNA]</scope>
    <source>
        <strain evidence="2 3">8321</strain>
    </source>
</reference>
<dbReference type="PRINTS" id="PR00409">
    <property type="entry name" value="PHDIOXRDTASE"/>
</dbReference>
<sequence length="221" mass="24682">MAYSTRLLMRGFVTHDTDRYLIERPDGFTFEPGQGTELTIERGPWHEQGRPFTPTSWVDDQVLEFTIKRYPESDGFTMALHDLEPGAPLTLSDPFGTITYQGPGVFIGAGAGITPFIAILRQLAAEGALDGHRLFFSNKTPADLICGDELRHYLGERAVFTYTREPGPDGRTRRIDADFLRGQIAQLDQYFYVCGPDAFVSAVNEALIGLGVARERLVYEQ</sequence>
<dbReference type="HOGENOM" id="CLU_003827_7_3_6"/>
<dbReference type="STRING" id="765912.Thimo_1860"/>
<evidence type="ECO:0000259" key="1">
    <source>
        <dbReference type="PROSITE" id="PS51384"/>
    </source>
</evidence>
<dbReference type="EMBL" id="CP003051">
    <property type="protein sequence ID" value="AGA90628.1"/>
    <property type="molecule type" value="Genomic_DNA"/>
</dbReference>
<dbReference type="SUPFAM" id="SSF52343">
    <property type="entry name" value="Ferredoxin reductase-like, C-terminal NADP-linked domain"/>
    <property type="match status" value="1"/>
</dbReference>
<dbReference type="SUPFAM" id="SSF63380">
    <property type="entry name" value="Riboflavin synthase domain-like"/>
    <property type="match status" value="1"/>
</dbReference>
<evidence type="ECO:0000313" key="2">
    <source>
        <dbReference type="EMBL" id="AGA90628.1"/>
    </source>
</evidence>
<dbReference type="Gene3D" id="2.40.30.10">
    <property type="entry name" value="Translation factors"/>
    <property type="match status" value="1"/>
</dbReference>
<dbReference type="Pfam" id="PF00175">
    <property type="entry name" value="NAD_binding_1"/>
    <property type="match status" value="1"/>
</dbReference>
<dbReference type="GO" id="GO:0016491">
    <property type="term" value="F:oxidoreductase activity"/>
    <property type="evidence" value="ECO:0007669"/>
    <property type="project" value="InterPro"/>
</dbReference>
<evidence type="ECO:0000313" key="3">
    <source>
        <dbReference type="Proteomes" id="UP000010816"/>
    </source>
</evidence>
<dbReference type="eggNOG" id="COG1018">
    <property type="taxonomic scope" value="Bacteria"/>
</dbReference>
<dbReference type="InterPro" id="IPR017938">
    <property type="entry name" value="Riboflavin_synthase-like_b-brl"/>
</dbReference>
<dbReference type="InterPro" id="IPR050415">
    <property type="entry name" value="MRET"/>
</dbReference>
<dbReference type="KEGG" id="tmb:Thimo_1860"/>
<protein>
    <submittedName>
        <fullName evidence="2">Flavodoxin reductase family protein</fullName>
    </submittedName>
</protein>
<dbReference type="OrthoDB" id="9796486at2"/>
<dbReference type="Proteomes" id="UP000010816">
    <property type="component" value="Chromosome"/>
</dbReference>
<name>L0GV50_9GAMM</name>
<dbReference type="Gene3D" id="3.40.50.80">
    <property type="entry name" value="Nucleotide-binding domain of ferredoxin-NADP reductase (FNR) module"/>
    <property type="match status" value="1"/>
</dbReference>
<keyword evidence="3" id="KW-1185">Reference proteome</keyword>
<dbReference type="InterPro" id="IPR017927">
    <property type="entry name" value="FAD-bd_FR_type"/>
</dbReference>
<organism evidence="2 3">
    <name type="scientific">Thioflavicoccus mobilis 8321</name>
    <dbReference type="NCBI Taxonomy" id="765912"/>
    <lineage>
        <taxon>Bacteria</taxon>
        <taxon>Pseudomonadati</taxon>
        <taxon>Pseudomonadota</taxon>
        <taxon>Gammaproteobacteria</taxon>
        <taxon>Chromatiales</taxon>
        <taxon>Chromatiaceae</taxon>
        <taxon>Thioflavicoccus</taxon>
    </lineage>
</organism>
<accession>L0GV50</accession>
<feature type="domain" description="FAD-binding FR-type" evidence="1">
    <location>
        <begin position="1"/>
        <end position="101"/>
    </location>
</feature>
<dbReference type="AlphaFoldDB" id="L0GV50"/>
<gene>
    <name evidence="2" type="ORF">Thimo_1860</name>
</gene>
<dbReference type="PROSITE" id="PS51384">
    <property type="entry name" value="FAD_FR"/>
    <property type="match status" value="1"/>
</dbReference>
<proteinExistence type="predicted"/>
<dbReference type="RefSeq" id="WP_015280769.1">
    <property type="nucleotide sequence ID" value="NC_019940.1"/>
</dbReference>
<dbReference type="InterPro" id="IPR039261">
    <property type="entry name" value="FNR_nucleotide-bd"/>
</dbReference>
<dbReference type="PANTHER" id="PTHR47354:SF5">
    <property type="entry name" value="PROTEIN RFBI"/>
    <property type="match status" value="1"/>
</dbReference>